<keyword evidence="2" id="KW-1185">Reference proteome</keyword>
<dbReference type="InterPro" id="IPR009297">
    <property type="entry name" value="DUF952"/>
</dbReference>
<dbReference type="Pfam" id="PF06108">
    <property type="entry name" value="DUF952"/>
    <property type="match status" value="1"/>
</dbReference>
<dbReference type="PANTHER" id="PTHR34129">
    <property type="entry name" value="BLR1139 PROTEIN"/>
    <property type="match status" value="1"/>
</dbReference>
<dbReference type="RefSeq" id="WP_211753054.1">
    <property type="nucleotide sequence ID" value="NZ_FMZM01000010.1"/>
</dbReference>
<dbReference type="PANTHER" id="PTHR34129:SF1">
    <property type="entry name" value="DUF952 DOMAIN-CONTAINING PROTEIN"/>
    <property type="match status" value="1"/>
</dbReference>
<dbReference type="Proteomes" id="UP000199034">
    <property type="component" value="Unassembled WGS sequence"/>
</dbReference>
<dbReference type="SUPFAM" id="SSF56399">
    <property type="entry name" value="ADP-ribosylation"/>
    <property type="match status" value="1"/>
</dbReference>
<accession>A0A1G6X5B1</accession>
<protein>
    <submittedName>
        <fullName evidence="1">Uncharacterized conserved protein, DUF952 family</fullName>
    </submittedName>
</protein>
<evidence type="ECO:0000313" key="1">
    <source>
        <dbReference type="EMBL" id="SDD73342.1"/>
    </source>
</evidence>
<organism evidence="1 2">
    <name type="scientific">Nocardioides lianchengensis</name>
    <dbReference type="NCBI Taxonomy" id="1045774"/>
    <lineage>
        <taxon>Bacteria</taxon>
        <taxon>Bacillati</taxon>
        <taxon>Actinomycetota</taxon>
        <taxon>Actinomycetes</taxon>
        <taxon>Propionibacteriales</taxon>
        <taxon>Nocardioidaceae</taxon>
        <taxon>Nocardioides</taxon>
    </lineage>
</organism>
<dbReference type="AlphaFoldDB" id="A0A1G6X5B1"/>
<dbReference type="EMBL" id="FMZM01000010">
    <property type="protein sequence ID" value="SDD73342.1"/>
    <property type="molecule type" value="Genomic_DNA"/>
</dbReference>
<sequence length="107" mass="11667">MLIYHVATAADWVAAQEAGTYTTSTYGVSLAQEGFIHASREEQWPAVLERFYAEVIEPLVLLVIDTDRLDVPLVEEAPAPGVEETFPHLYGALDPASVVDVRPLGAE</sequence>
<dbReference type="Gene3D" id="3.20.170.20">
    <property type="entry name" value="Protein of unknown function DUF952"/>
    <property type="match status" value="1"/>
</dbReference>
<evidence type="ECO:0000313" key="2">
    <source>
        <dbReference type="Proteomes" id="UP000199034"/>
    </source>
</evidence>
<dbReference type="STRING" id="1045774.SAMN05421872_110168"/>
<name>A0A1G6X5B1_9ACTN</name>
<reference evidence="1 2" key="1">
    <citation type="submission" date="2016-10" db="EMBL/GenBank/DDBJ databases">
        <authorList>
            <person name="de Groot N.N."/>
        </authorList>
    </citation>
    <scope>NUCLEOTIDE SEQUENCE [LARGE SCALE GENOMIC DNA]</scope>
    <source>
        <strain evidence="1 2">CGMCC 4.6858</strain>
    </source>
</reference>
<gene>
    <name evidence="1" type="ORF">SAMN05421872_110168</name>
</gene>
<proteinExistence type="predicted"/>